<organism evidence="2">
    <name type="scientific">viral metagenome</name>
    <dbReference type="NCBI Taxonomy" id="1070528"/>
    <lineage>
        <taxon>unclassified sequences</taxon>
        <taxon>metagenomes</taxon>
        <taxon>organismal metagenomes</taxon>
    </lineage>
</organism>
<sequence>MNIIQTWKTKDVPAYYQGLVNKIKTMNPDCNYMFFDDDRIIEFIKTCMPEYFETFTNLPGKIQQIDFFRYLAVYYYGGVYVDLDFEAVWSFKEFIDVKTSCIFPVELKNPEDEILKKQNSCLIGNYAFYSPKGHPFLKTIIDNIVKQRISNQTIECAQQTCTDDKRDVYVYYRTGPILVTQSYIDYSQTNNDVNNVVLVEPTPYQDNCFGRYGYHLCYGSWRHVISDQTPM</sequence>
<protein>
    <recommendedName>
        <fullName evidence="3">Glycosyltransferase</fullName>
    </recommendedName>
</protein>
<dbReference type="AlphaFoldDB" id="A0A6C0JI65"/>
<dbReference type="SUPFAM" id="SSF53448">
    <property type="entry name" value="Nucleotide-diphospho-sugar transferases"/>
    <property type="match status" value="1"/>
</dbReference>
<dbReference type="GO" id="GO:0000030">
    <property type="term" value="F:mannosyltransferase activity"/>
    <property type="evidence" value="ECO:0007669"/>
    <property type="project" value="TreeGrafter"/>
</dbReference>
<name>A0A6C0JI65_9ZZZZ</name>
<dbReference type="EMBL" id="MN740404">
    <property type="protein sequence ID" value="QHU04701.1"/>
    <property type="molecule type" value="Genomic_DNA"/>
</dbReference>
<proteinExistence type="predicted"/>
<dbReference type="PANTHER" id="PTHR32385:SF15">
    <property type="entry name" value="INOSITOL PHOSPHOCERAMIDE MANNOSYLTRANSFERASE 1"/>
    <property type="match status" value="1"/>
</dbReference>
<dbReference type="GO" id="GO:0051999">
    <property type="term" value="P:mannosyl-inositol phosphorylceramide biosynthetic process"/>
    <property type="evidence" value="ECO:0007669"/>
    <property type="project" value="TreeGrafter"/>
</dbReference>
<dbReference type="Gene3D" id="3.90.550.20">
    <property type="match status" value="1"/>
</dbReference>
<evidence type="ECO:0000313" key="2">
    <source>
        <dbReference type="EMBL" id="QHU04701.1"/>
    </source>
</evidence>
<dbReference type="GO" id="GO:0016020">
    <property type="term" value="C:membrane"/>
    <property type="evidence" value="ECO:0007669"/>
    <property type="project" value="GOC"/>
</dbReference>
<dbReference type="InterPro" id="IPR051706">
    <property type="entry name" value="Glycosyltransferase_domain"/>
</dbReference>
<evidence type="ECO:0008006" key="3">
    <source>
        <dbReference type="Google" id="ProtNLM"/>
    </source>
</evidence>
<evidence type="ECO:0000256" key="1">
    <source>
        <dbReference type="ARBA" id="ARBA00022679"/>
    </source>
</evidence>
<dbReference type="InterPro" id="IPR029044">
    <property type="entry name" value="Nucleotide-diphossugar_trans"/>
</dbReference>
<keyword evidence="1" id="KW-0808">Transferase</keyword>
<dbReference type="Pfam" id="PF04488">
    <property type="entry name" value="Gly_transf_sug"/>
    <property type="match status" value="1"/>
</dbReference>
<accession>A0A6C0JI65</accession>
<dbReference type="InterPro" id="IPR007577">
    <property type="entry name" value="GlycoTrfase_DXD_sugar-bd_CS"/>
</dbReference>
<reference evidence="2" key="1">
    <citation type="journal article" date="2020" name="Nature">
        <title>Giant virus diversity and host interactions through global metagenomics.</title>
        <authorList>
            <person name="Schulz F."/>
            <person name="Roux S."/>
            <person name="Paez-Espino D."/>
            <person name="Jungbluth S."/>
            <person name="Walsh D.A."/>
            <person name="Denef V.J."/>
            <person name="McMahon K.D."/>
            <person name="Konstantinidis K.T."/>
            <person name="Eloe-Fadrosh E.A."/>
            <person name="Kyrpides N.C."/>
            <person name="Woyke T."/>
        </authorList>
    </citation>
    <scope>NUCLEOTIDE SEQUENCE</scope>
    <source>
        <strain evidence="2">GVMAG-M-3300027708-5</strain>
    </source>
</reference>
<dbReference type="PANTHER" id="PTHR32385">
    <property type="entry name" value="MANNOSYL PHOSPHORYLINOSITOL CERAMIDE SYNTHASE"/>
    <property type="match status" value="1"/>
</dbReference>